<name>W0AIA3_9SPHN</name>
<evidence type="ECO:0000259" key="3">
    <source>
        <dbReference type="Pfam" id="PF06761"/>
    </source>
</evidence>
<dbReference type="Pfam" id="PF06744">
    <property type="entry name" value="IcmF_C"/>
    <property type="match status" value="1"/>
</dbReference>
<dbReference type="HOGENOM" id="CLU_003353_2_1_5"/>
<evidence type="ECO:0000256" key="1">
    <source>
        <dbReference type="SAM" id="Phobius"/>
    </source>
</evidence>
<dbReference type="eggNOG" id="COG3523">
    <property type="taxonomic scope" value="Bacteria"/>
</dbReference>
<proteinExistence type="predicted"/>
<keyword evidence="1" id="KW-0472">Membrane</keyword>
<evidence type="ECO:0000259" key="4">
    <source>
        <dbReference type="Pfam" id="PF14331"/>
    </source>
</evidence>
<dbReference type="InterPro" id="IPR017731">
    <property type="entry name" value="TssM1-like"/>
</dbReference>
<dbReference type="PANTHER" id="PTHR36153:SF1">
    <property type="entry name" value="TYPE VI SECRETION SYSTEM COMPONENT TSSM1"/>
    <property type="match status" value="1"/>
</dbReference>
<evidence type="ECO:0000313" key="6">
    <source>
        <dbReference type="Proteomes" id="UP000018851"/>
    </source>
</evidence>
<dbReference type="Proteomes" id="UP000018851">
    <property type="component" value="Chromosome"/>
</dbReference>
<accession>W0AIA3</accession>
<keyword evidence="1" id="KW-1133">Transmembrane helix</keyword>
<evidence type="ECO:0008006" key="7">
    <source>
        <dbReference type="Google" id="ProtNLM"/>
    </source>
</evidence>
<dbReference type="Pfam" id="PF14331">
    <property type="entry name" value="IcmF-related_N"/>
    <property type="match status" value="1"/>
</dbReference>
<protein>
    <recommendedName>
        <fullName evidence="7">Type VI secretion protein IcmF</fullName>
    </recommendedName>
</protein>
<feature type="domain" description="Type VI secretion system IcmF C-terminal" evidence="2">
    <location>
        <begin position="1032"/>
        <end position="1128"/>
    </location>
</feature>
<gene>
    <name evidence="5" type="ORF">NX02_18605</name>
</gene>
<dbReference type="InterPro" id="IPR027417">
    <property type="entry name" value="P-loop_NTPase"/>
</dbReference>
<dbReference type="PATRIC" id="fig|1123269.5.peg.3643"/>
<dbReference type="KEGG" id="ssan:NX02_18605"/>
<dbReference type="NCBIfam" id="TIGR03348">
    <property type="entry name" value="VI_IcmF"/>
    <property type="match status" value="1"/>
</dbReference>
<keyword evidence="1" id="KW-0812">Transmembrane</keyword>
<dbReference type="InterPro" id="IPR009612">
    <property type="entry name" value="IcmF-rel"/>
</dbReference>
<dbReference type="AlphaFoldDB" id="W0AIA3"/>
<dbReference type="InterPro" id="IPR025743">
    <property type="entry name" value="TssM1_N"/>
</dbReference>
<feature type="transmembrane region" description="Helical" evidence="1">
    <location>
        <begin position="36"/>
        <end position="56"/>
    </location>
</feature>
<dbReference type="InterPro" id="IPR053156">
    <property type="entry name" value="T6SS_TssM-like"/>
</dbReference>
<organism evidence="5 6">
    <name type="scientific">Sphingomonas sanxanigenens DSM 19645 = NX02</name>
    <dbReference type="NCBI Taxonomy" id="1123269"/>
    <lineage>
        <taxon>Bacteria</taxon>
        <taxon>Pseudomonadati</taxon>
        <taxon>Pseudomonadota</taxon>
        <taxon>Alphaproteobacteria</taxon>
        <taxon>Sphingomonadales</taxon>
        <taxon>Sphingomonadaceae</taxon>
        <taxon>Sphingomonas</taxon>
    </lineage>
</organism>
<feature type="transmembrane region" description="Helical" evidence="1">
    <location>
        <begin position="7"/>
        <end position="30"/>
    </location>
</feature>
<keyword evidence="6" id="KW-1185">Reference proteome</keyword>
<evidence type="ECO:0000313" key="5">
    <source>
        <dbReference type="EMBL" id="AHE55390.1"/>
    </source>
</evidence>
<feature type="domain" description="IcmF-related" evidence="3">
    <location>
        <begin position="489"/>
        <end position="794"/>
    </location>
</feature>
<dbReference type="STRING" id="1123269.NX02_18605"/>
<dbReference type="PANTHER" id="PTHR36153">
    <property type="entry name" value="INNER MEMBRANE PROTEIN-RELATED"/>
    <property type="match status" value="1"/>
</dbReference>
<dbReference type="Pfam" id="PF06761">
    <property type="entry name" value="IcmF-related"/>
    <property type="match status" value="1"/>
</dbReference>
<dbReference type="InterPro" id="IPR010623">
    <property type="entry name" value="IcmF_C"/>
</dbReference>
<feature type="domain" description="Type VI secretion system component TssM1 N-terminal" evidence="4">
    <location>
        <begin position="173"/>
        <end position="431"/>
    </location>
</feature>
<reference evidence="5 6" key="1">
    <citation type="submission" date="2013-07" db="EMBL/GenBank/DDBJ databases">
        <title>Completed genome of Sphingomonas sanxanigenens NX02.</title>
        <authorList>
            <person name="Ma T."/>
            <person name="Huang H."/>
            <person name="Wu M."/>
            <person name="Li X."/>
            <person name="Li G."/>
        </authorList>
    </citation>
    <scope>NUCLEOTIDE SEQUENCE [LARGE SCALE GENOMIC DNA]</scope>
    <source>
        <strain evidence="5 6">NX02</strain>
    </source>
</reference>
<feature type="transmembrane region" description="Helical" evidence="1">
    <location>
        <begin position="425"/>
        <end position="448"/>
    </location>
</feature>
<evidence type="ECO:0000259" key="2">
    <source>
        <dbReference type="Pfam" id="PF06744"/>
    </source>
</evidence>
<dbReference type="SUPFAM" id="SSF52540">
    <property type="entry name" value="P-loop containing nucleoside triphosphate hydrolases"/>
    <property type="match status" value="1"/>
</dbReference>
<dbReference type="EMBL" id="CP006644">
    <property type="protein sequence ID" value="AHE55390.1"/>
    <property type="molecule type" value="Genomic_DNA"/>
</dbReference>
<sequence length="1149" mass="121740">MKMLRSWWTLSALAAITAALVLAVLLPFLFLSLRPIWIRLLLVVLVAALWGAAAWWRLRRAARAADAIAAELGDPAGEEGDAVAGRMRDALVQLRTAAGGRRDYLYSRPWYVIVGPPGAGKTTAIAQSGLRFPLTDRALGGVGGTRNLDFWFADEAVLIDTAGRYTTQDSDEAVDAAGWRSFLAQLARLRPAQPVNGVLVAIGVDELAGGTLTSIDAHARAVCRRLEDIRNATQARVPIYLMLTKVDLLAGFEAFFDDLNADGRRAVLGATLPLAAGDAPVGATALLEQFDLLAAEIGARTAKRLQEEPDPARRGLILGFPAQVDALRARLHRFVEGALAPSADPRQVGIVRGFYLTSGIQHGTPLDRMLGSIAASYAAAAPVQPDASRAGRAYFINRLFTEVILSEPGLLRPDAAFIARRRGTLIAGAAALAILTLAGLGLLGTSYARNHALQTDLLGGAQAATQDARAAGIDLVEVGGSDPDLEQALTVLRALRGLPQGFADQRAGGPPLMMRWGLFQAGHAAAAEQAYLETTQRILLPRLLLQLERRLQQDAGQPLQLYEPLKVYLMLGGQGPRDARAIRAYLLDDWERSTLAGGDRADVRRQLAEHLDAMLADPRLGQVWREGRAPLDGALIARSRAALQTLSLSDRAYAILRQRAGAAARPDWTASTVLSAGDALAFANGEAVVALEVPWLFTREGYRLGYQRGLQTVQQDMRRDLWVFGRDADSQATRQGLAGLRDGVAALYARDYVAAWDKVATLPQPGNYFGDPAALGAFSKTPSALKLLLLEIRKNADLAIPAKGVKLPVGGRVAVAARLARQASGGGFDAGQTIQAHFRPIAEFVGDGRSPAPIDGFVDAVRRAASARSAADAVGAAGGGAVQGQLAGAVGDVVTSGAVAPPQLQPFVSEASRAGRGAAAKSAQGAIAEDYAATLLPACRAVVDDRYPFFGVAANDAPGAEMIRVFGASGQLDSFVTGRLAPLLDTAGPVWRWRADDPVAGRFDPASAERFQQAGSIRDLLSGGFTINVSDVVLGGGVDAAVFTSGGVKHRFERGSSGARPVIWTIDGLPTASVVLFSGKKEVFRRDAEGAWALFRLMDGAQKENAGETAIRATFGQGNAFATFRIQLPGRANPFGRGGLWSLRCPVRL</sequence>